<evidence type="ECO:0000313" key="13">
    <source>
        <dbReference type="Proteomes" id="UP000433483"/>
    </source>
</evidence>
<comment type="caution">
    <text evidence="3">The sequence shown here is derived from an EMBL/GenBank/DDBJ whole genome shotgun (WGS) entry which is preliminary data.</text>
</comment>
<dbReference type="Proteomes" id="UP000440367">
    <property type="component" value="Unassembled WGS sequence"/>
</dbReference>
<evidence type="ECO:0000313" key="10">
    <source>
        <dbReference type="EMBL" id="KAE9328098.1"/>
    </source>
</evidence>
<evidence type="ECO:0000313" key="7">
    <source>
        <dbReference type="EMBL" id="KAE9204985.1"/>
    </source>
</evidence>
<dbReference type="EMBL" id="QXFW01000034">
    <property type="protein sequence ID" value="KAE9029000.1"/>
    <property type="molecule type" value="Genomic_DNA"/>
</dbReference>
<dbReference type="EMBL" id="QXGD01000055">
    <property type="protein sequence ID" value="KAE9255738.1"/>
    <property type="molecule type" value="Genomic_DNA"/>
</dbReference>
<dbReference type="Proteomes" id="UP000476176">
    <property type="component" value="Unassembled WGS sequence"/>
</dbReference>
<dbReference type="Proteomes" id="UP000488956">
    <property type="component" value="Unassembled WGS sequence"/>
</dbReference>
<evidence type="ECO:0000313" key="21">
    <source>
        <dbReference type="Proteomes" id="UP000488956"/>
    </source>
</evidence>
<dbReference type="AlphaFoldDB" id="A0A6A3MHE7"/>
<dbReference type="Proteomes" id="UP000433483">
    <property type="component" value="Unassembled WGS sequence"/>
</dbReference>
<evidence type="ECO:0000313" key="11">
    <source>
        <dbReference type="EMBL" id="KAE9360793.1"/>
    </source>
</evidence>
<name>A0A6A3MHE7_9STRA</name>
<protein>
    <submittedName>
        <fullName evidence="3">Uncharacterized protein</fullName>
    </submittedName>
</protein>
<accession>A0A6A3MHE7</accession>
<dbReference type="EMBL" id="QXGE01000039">
    <property type="protein sequence ID" value="KAE9328098.1"/>
    <property type="molecule type" value="Genomic_DNA"/>
</dbReference>
<evidence type="ECO:0000256" key="1">
    <source>
        <dbReference type="SAM" id="MobiDB-lite"/>
    </source>
</evidence>
<sequence>MEQVKHFHEYLLRQRTQIRNHRQTLQEMKRCWKLVPRADPEVMSREEYEGMYSTLLYEMTICWDEETNDVVLAKMWQRDASAFSNLDFNRFCCSIFYFAEMWVQEITQDAYVRIFSINRTILSGQDFAPVSSSAETSDSAFKPTLESFDDAFDRERDMESMNLNIGKSITFDAKKYFQHFGSPTAAIQASSINVFRLQERSTRTAPLQSDCGDAYNRRHKDVARTKSGCSNPKLLRPATSRQTRLSVHNNYNGPSSAPPGSPPLNTGRTANTFLLAGKIALKPATIM</sequence>
<organism evidence="3 18">
    <name type="scientific">Phytophthora fragariae</name>
    <dbReference type="NCBI Taxonomy" id="53985"/>
    <lineage>
        <taxon>Eukaryota</taxon>
        <taxon>Sar</taxon>
        <taxon>Stramenopiles</taxon>
        <taxon>Oomycota</taxon>
        <taxon>Peronosporomycetes</taxon>
        <taxon>Peronosporales</taxon>
        <taxon>Peronosporaceae</taxon>
        <taxon>Phytophthora</taxon>
    </lineage>
</organism>
<dbReference type="EMBL" id="QXFZ01000048">
    <property type="protein sequence ID" value="KAE9137184.1"/>
    <property type="molecule type" value="Genomic_DNA"/>
</dbReference>
<dbReference type="Proteomes" id="UP000486351">
    <property type="component" value="Unassembled WGS sequence"/>
</dbReference>
<dbReference type="Proteomes" id="UP000440732">
    <property type="component" value="Unassembled WGS sequence"/>
</dbReference>
<dbReference type="EMBL" id="QXGA01001350">
    <property type="protein sequence ID" value="KAE9121505.1"/>
    <property type="molecule type" value="Genomic_DNA"/>
</dbReference>
<evidence type="ECO:0000313" key="6">
    <source>
        <dbReference type="EMBL" id="KAE9137184.1"/>
    </source>
</evidence>
<gene>
    <name evidence="10" type="ORF">PF001_g1556</name>
    <name evidence="9" type="ORF">PF002_g2170</name>
    <name evidence="7" type="ORF">PF004_g17689</name>
    <name evidence="8" type="ORF">PF005_g1761</name>
    <name evidence="4" type="ORF">PF006_g17887</name>
    <name evidence="6" type="ORF">PF007_g1871</name>
    <name evidence="11" type="ORF">PF008_g1656</name>
    <name evidence="2" type="ORF">PF009_g1807</name>
    <name evidence="5" type="ORF">PF010_g1440</name>
    <name evidence="3" type="ORF">PF011_g1301</name>
</gene>
<evidence type="ECO:0000313" key="19">
    <source>
        <dbReference type="Proteomes" id="UP000476176"/>
    </source>
</evidence>
<evidence type="ECO:0000313" key="15">
    <source>
        <dbReference type="Proteomes" id="UP000440367"/>
    </source>
</evidence>
<dbReference type="EMBL" id="QXFX01000036">
    <property type="protein sequence ID" value="KAE9137052.1"/>
    <property type="molecule type" value="Genomic_DNA"/>
</dbReference>
<evidence type="ECO:0000313" key="16">
    <source>
        <dbReference type="Proteomes" id="UP000440732"/>
    </source>
</evidence>
<dbReference type="EMBL" id="QXGC01001346">
    <property type="protein sequence ID" value="KAE9204985.1"/>
    <property type="molecule type" value="Genomic_DNA"/>
</dbReference>
<dbReference type="Proteomes" id="UP000429523">
    <property type="component" value="Unassembled WGS sequence"/>
</dbReference>
<dbReference type="OrthoDB" id="117270at2759"/>
<dbReference type="Proteomes" id="UP000460718">
    <property type="component" value="Unassembled WGS sequence"/>
</dbReference>
<evidence type="ECO:0000313" key="14">
    <source>
        <dbReference type="Proteomes" id="UP000437068"/>
    </source>
</evidence>
<dbReference type="EMBL" id="QXGF01000044">
    <property type="protein sequence ID" value="KAE8948625.1"/>
    <property type="molecule type" value="Genomic_DNA"/>
</dbReference>
<evidence type="ECO:0000313" key="8">
    <source>
        <dbReference type="EMBL" id="KAE9234720.1"/>
    </source>
</evidence>
<dbReference type="Proteomes" id="UP000441208">
    <property type="component" value="Unassembled WGS sequence"/>
</dbReference>
<evidence type="ECO:0000313" key="12">
    <source>
        <dbReference type="Proteomes" id="UP000429523"/>
    </source>
</evidence>
<dbReference type="EMBL" id="QXGB01000044">
    <property type="protein sequence ID" value="KAE9234720.1"/>
    <property type="molecule type" value="Genomic_DNA"/>
</dbReference>
<evidence type="ECO:0000313" key="17">
    <source>
        <dbReference type="Proteomes" id="UP000441208"/>
    </source>
</evidence>
<evidence type="ECO:0000313" key="5">
    <source>
        <dbReference type="EMBL" id="KAE9137052.1"/>
    </source>
</evidence>
<keyword evidence="13" id="KW-1185">Reference proteome</keyword>
<proteinExistence type="predicted"/>
<evidence type="ECO:0000313" key="2">
    <source>
        <dbReference type="EMBL" id="KAE8948625.1"/>
    </source>
</evidence>
<reference evidence="18 19" key="1">
    <citation type="submission" date="2018-09" db="EMBL/GenBank/DDBJ databases">
        <title>Genomic investigation of the strawberry pathogen Phytophthora fragariae indicates pathogenicity is determined by transcriptional variation in three key races.</title>
        <authorList>
            <person name="Adams T.M."/>
            <person name="Armitage A.D."/>
            <person name="Sobczyk M.K."/>
            <person name="Bates H.J."/>
            <person name="Dunwell J.M."/>
            <person name="Nellist C.F."/>
            <person name="Harrison R.J."/>
        </authorList>
    </citation>
    <scope>NUCLEOTIDE SEQUENCE [LARGE SCALE GENOMIC DNA]</scope>
    <source>
        <strain evidence="10 14">A4</strain>
        <strain evidence="9 15">BC-1</strain>
        <strain evidence="7 19">BC-23</strain>
        <strain evidence="8 13">NOV-27</strain>
        <strain evidence="4 16">NOV-5</strain>
        <strain evidence="6 17">NOV-71</strain>
        <strain evidence="11 20">NOV-77</strain>
        <strain evidence="2 12">NOV-9</strain>
        <strain evidence="5 21">ONT-3</strain>
        <strain evidence="3 18">SCRP245</strain>
    </source>
</reference>
<evidence type="ECO:0000313" key="20">
    <source>
        <dbReference type="Proteomes" id="UP000486351"/>
    </source>
</evidence>
<evidence type="ECO:0000313" key="18">
    <source>
        <dbReference type="Proteomes" id="UP000460718"/>
    </source>
</evidence>
<dbReference type="EMBL" id="QXFY01000042">
    <property type="protein sequence ID" value="KAE9360793.1"/>
    <property type="molecule type" value="Genomic_DNA"/>
</dbReference>
<feature type="region of interest" description="Disordered" evidence="1">
    <location>
        <begin position="247"/>
        <end position="269"/>
    </location>
</feature>
<evidence type="ECO:0000313" key="4">
    <source>
        <dbReference type="EMBL" id="KAE9121505.1"/>
    </source>
</evidence>
<dbReference type="Proteomes" id="UP000437068">
    <property type="component" value="Unassembled WGS sequence"/>
</dbReference>
<evidence type="ECO:0000313" key="9">
    <source>
        <dbReference type="EMBL" id="KAE9255738.1"/>
    </source>
</evidence>
<evidence type="ECO:0000313" key="3">
    <source>
        <dbReference type="EMBL" id="KAE9029000.1"/>
    </source>
</evidence>